<evidence type="ECO:0000259" key="2">
    <source>
        <dbReference type="PROSITE" id="PS50263"/>
    </source>
</evidence>
<name>A0A3S4AZJ9_9MICO</name>
<dbReference type="EMBL" id="RZNC01000004">
    <property type="protein sequence ID" value="RWZ59575.1"/>
    <property type="molecule type" value="Genomic_DNA"/>
</dbReference>
<feature type="domain" description="CN hydrolase" evidence="2">
    <location>
        <begin position="1"/>
        <end position="245"/>
    </location>
</feature>
<dbReference type="GO" id="GO:0016787">
    <property type="term" value="F:hydrolase activity"/>
    <property type="evidence" value="ECO:0007669"/>
    <property type="project" value="UniProtKB-KW"/>
</dbReference>
<gene>
    <name evidence="3" type="ORF">ELQ92_12140</name>
</gene>
<dbReference type="PROSITE" id="PS50263">
    <property type="entry name" value="CN_HYDROLASE"/>
    <property type="match status" value="1"/>
</dbReference>
<dbReference type="Gene3D" id="3.60.110.10">
    <property type="entry name" value="Carbon-nitrogen hydrolase"/>
    <property type="match status" value="1"/>
</dbReference>
<comment type="caution">
    <text evidence="3">The sequence shown here is derived from an EMBL/GenBank/DDBJ whole genome shotgun (WGS) entry which is preliminary data.</text>
</comment>
<evidence type="ECO:0000313" key="3">
    <source>
        <dbReference type="EMBL" id="RWZ59575.1"/>
    </source>
</evidence>
<dbReference type="CDD" id="cd07581">
    <property type="entry name" value="nitrilase_3"/>
    <property type="match status" value="1"/>
</dbReference>
<accession>A0A3S4AZJ9</accession>
<evidence type="ECO:0000256" key="1">
    <source>
        <dbReference type="ARBA" id="ARBA00010613"/>
    </source>
</evidence>
<keyword evidence="3" id="KW-0378">Hydrolase</keyword>
<dbReference type="InterPro" id="IPR003010">
    <property type="entry name" value="C-N_Hydrolase"/>
</dbReference>
<dbReference type="RefSeq" id="WP_128499346.1">
    <property type="nucleotide sequence ID" value="NZ_RZNC01000004.1"/>
</dbReference>
<dbReference type="Proteomes" id="UP000288603">
    <property type="component" value="Unassembled WGS sequence"/>
</dbReference>
<comment type="similarity">
    <text evidence="1">Belongs to the carbon-nitrogen hydrolase superfamily. NIT1/NIT2 family.</text>
</comment>
<reference evidence="3 4" key="1">
    <citation type="submission" date="2018-12" db="EMBL/GenBank/DDBJ databases">
        <authorList>
            <person name="Li F."/>
        </authorList>
    </citation>
    <scope>NUCLEOTIDE SEQUENCE [LARGE SCALE GENOMIC DNA]</scope>
    <source>
        <strain evidence="3 4">8H24J-4-2</strain>
    </source>
</reference>
<dbReference type="InterPro" id="IPR001110">
    <property type="entry name" value="UPF0012_CS"/>
</dbReference>
<dbReference type="OrthoDB" id="9811121at2"/>
<sequence length="266" mass="27800">MRVALAQIVSTADTDANLRTVAEYSERAAEQRADLVVFPEATMRAFGHPLREIAEPIDGPWARSVHELAERLGVTIVVGMFTPGDGGRVRNTLLAAGPGGRVGYDKIHLFDAFGFRESRGVQAGDDPVTIAVAGETVGLTTCYDIRFPDLYTALAHAGARVQVVSASWGAGPGKLAQWELLARARALDTTSAVIAVGQADPGTVGVDVDPSAPTGVGGSVVVSPFGEVLHRLGAEPELLVVDVDVAAVADARMTLPVLDNRRSGLA</sequence>
<dbReference type="SUPFAM" id="SSF56317">
    <property type="entry name" value="Carbon-nitrogen hydrolase"/>
    <property type="match status" value="1"/>
</dbReference>
<dbReference type="PROSITE" id="PS01227">
    <property type="entry name" value="UPF0012"/>
    <property type="match status" value="1"/>
</dbReference>
<dbReference type="PANTHER" id="PTHR23088:SF27">
    <property type="entry name" value="DEAMINATED GLUTATHIONE AMIDASE"/>
    <property type="match status" value="1"/>
</dbReference>
<keyword evidence="4" id="KW-1185">Reference proteome</keyword>
<dbReference type="AlphaFoldDB" id="A0A3S4AZJ9"/>
<evidence type="ECO:0000313" key="4">
    <source>
        <dbReference type="Proteomes" id="UP000288603"/>
    </source>
</evidence>
<dbReference type="PANTHER" id="PTHR23088">
    <property type="entry name" value="NITRILASE-RELATED"/>
    <property type="match status" value="1"/>
</dbReference>
<protein>
    <submittedName>
        <fullName evidence="3">Carbon-nitrogen hydrolase family protein</fullName>
    </submittedName>
</protein>
<organism evidence="3 4">
    <name type="scientific">Labedella populi</name>
    <dbReference type="NCBI Taxonomy" id="2498850"/>
    <lineage>
        <taxon>Bacteria</taxon>
        <taxon>Bacillati</taxon>
        <taxon>Actinomycetota</taxon>
        <taxon>Actinomycetes</taxon>
        <taxon>Micrococcales</taxon>
        <taxon>Microbacteriaceae</taxon>
        <taxon>Labedella</taxon>
    </lineage>
</organism>
<proteinExistence type="inferred from homology"/>
<dbReference type="InterPro" id="IPR036526">
    <property type="entry name" value="C-N_Hydrolase_sf"/>
</dbReference>
<dbReference type="Pfam" id="PF00795">
    <property type="entry name" value="CN_hydrolase"/>
    <property type="match status" value="1"/>
</dbReference>